<feature type="compositionally biased region" description="Basic and acidic residues" evidence="1">
    <location>
        <begin position="61"/>
        <end position="86"/>
    </location>
</feature>
<proteinExistence type="predicted"/>
<evidence type="ECO:0000256" key="1">
    <source>
        <dbReference type="SAM" id="MobiDB-lite"/>
    </source>
</evidence>
<evidence type="ECO:0000313" key="2">
    <source>
        <dbReference type="EMBL" id="CEM47992.1"/>
    </source>
</evidence>
<feature type="compositionally biased region" description="Basic and acidic residues" evidence="1">
    <location>
        <begin position="13"/>
        <end position="54"/>
    </location>
</feature>
<feature type="region of interest" description="Disordered" evidence="1">
    <location>
        <begin position="1"/>
        <end position="105"/>
    </location>
</feature>
<reference evidence="2" key="1">
    <citation type="submission" date="2014-11" db="EMBL/GenBank/DDBJ databases">
        <authorList>
            <person name="Otto D Thomas"/>
            <person name="Naeem Raeece"/>
        </authorList>
    </citation>
    <scope>NUCLEOTIDE SEQUENCE</scope>
</reference>
<name>A0A0G4HU95_9ALVE</name>
<dbReference type="AlphaFoldDB" id="A0A0G4HU95"/>
<gene>
    <name evidence="2" type="ORF">Cvel_8616</name>
</gene>
<accession>A0A0G4HU95</accession>
<protein>
    <submittedName>
        <fullName evidence="2">Uncharacterized protein</fullName>
    </submittedName>
</protein>
<dbReference type="EMBL" id="CDMZ01003904">
    <property type="protein sequence ID" value="CEM47992.1"/>
    <property type="molecule type" value="Genomic_DNA"/>
</dbReference>
<dbReference type="VEuPathDB" id="CryptoDB:Cvel_8616"/>
<sequence length="225" mass="24714">MRGGGEVAEEEGGAEKESRGGGKENEGGGKENEGGGRENRGVPEGTATEKDPERKGRRKGERLDPDLVKDFFSSKDDDKMADEDHNPNPPKSKVKPKPKTKPLGSSAALNSLLMSIGGPRAAAASSAGQMLEPFQEMSAAEKLVGMVKNENGEGQGKFERTGTLNNSIKNDNLDQAEKKKKKEKKESDESVLFSYGLFFCYVLHVKHLSPFFYFFPLRFFFCRIC</sequence>
<organism evidence="2">
    <name type="scientific">Chromera velia CCMP2878</name>
    <dbReference type="NCBI Taxonomy" id="1169474"/>
    <lineage>
        <taxon>Eukaryota</taxon>
        <taxon>Sar</taxon>
        <taxon>Alveolata</taxon>
        <taxon>Colpodellida</taxon>
        <taxon>Chromeraceae</taxon>
        <taxon>Chromera</taxon>
    </lineage>
</organism>
<feature type="region of interest" description="Disordered" evidence="1">
    <location>
        <begin position="151"/>
        <end position="182"/>
    </location>
</feature>